<accession>A0ABQ3YSC4</accession>
<proteinExistence type="predicted"/>
<evidence type="ECO:0000313" key="4">
    <source>
        <dbReference type="Proteomes" id="UP000637628"/>
    </source>
</evidence>
<keyword evidence="2" id="KW-0812">Transmembrane</keyword>
<feature type="region of interest" description="Disordered" evidence="1">
    <location>
        <begin position="52"/>
        <end position="75"/>
    </location>
</feature>
<dbReference type="Proteomes" id="UP000637628">
    <property type="component" value="Unassembled WGS sequence"/>
</dbReference>
<feature type="region of interest" description="Disordered" evidence="1">
    <location>
        <begin position="1"/>
        <end position="20"/>
    </location>
</feature>
<organism evidence="3 4">
    <name type="scientific">Paractinoplanes durhamensis</name>
    <dbReference type="NCBI Taxonomy" id="113563"/>
    <lineage>
        <taxon>Bacteria</taxon>
        <taxon>Bacillati</taxon>
        <taxon>Actinomycetota</taxon>
        <taxon>Actinomycetes</taxon>
        <taxon>Micromonosporales</taxon>
        <taxon>Micromonosporaceae</taxon>
        <taxon>Paractinoplanes</taxon>
    </lineage>
</organism>
<evidence type="ECO:0000256" key="2">
    <source>
        <dbReference type="SAM" id="Phobius"/>
    </source>
</evidence>
<keyword evidence="4" id="KW-1185">Reference proteome</keyword>
<dbReference type="RefSeq" id="WP_203726124.1">
    <property type="nucleotide sequence ID" value="NZ_BAAATX010000065.1"/>
</dbReference>
<evidence type="ECO:0000256" key="1">
    <source>
        <dbReference type="SAM" id="MobiDB-lite"/>
    </source>
</evidence>
<keyword evidence="2" id="KW-1133">Transmembrane helix</keyword>
<reference evidence="3 4" key="1">
    <citation type="submission" date="2021-01" db="EMBL/GenBank/DDBJ databases">
        <title>Whole genome shotgun sequence of Actinoplanes durhamensis NBRC 14914.</title>
        <authorList>
            <person name="Komaki H."/>
            <person name="Tamura T."/>
        </authorList>
    </citation>
    <scope>NUCLEOTIDE SEQUENCE [LARGE SCALE GENOMIC DNA]</scope>
    <source>
        <strain evidence="3 4">NBRC 14914</strain>
    </source>
</reference>
<keyword evidence="2" id="KW-0472">Membrane</keyword>
<evidence type="ECO:0000313" key="3">
    <source>
        <dbReference type="EMBL" id="GIE00481.1"/>
    </source>
</evidence>
<sequence>MTSTLHQKSTDPGDPPSRWHRWSGVATVLGTVIGGLSLVIAVLAWLIPRQSNPSPAPGPTQVTAKPVATGTTPTSGPTVAEAGVFLDADGFLPPEAGGDRLVEVPRQIRGKDGYASHPLAIRCPSNQTGDQSSDVTFLVRGRYVQFDATVRPYYPAGADQQSVTHVTLLTDTRERDNTLTTTEVTTQTRATPTAPKALSAAIDRAEKLTLRVRCEDPAGTIVLTDSRVTR</sequence>
<protein>
    <submittedName>
        <fullName evidence="3">Uncharacterized protein</fullName>
    </submittedName>
</protein>
<gene>
    <name evidence="3" type="ORF">Adu01nite_18310</name>
</gene>
<comment type="caution">
    <text evidence="3">The sequence shown here is derived from an EMBL/GenBank/DDBJ whole genome shotgun (WGS) entry which is preliminary data.</text>
</comment>
<name>A0ABQ3YSC4_9ACTN</name>
<feature type="transmembrane region" description="Helical" evidence="2">
    <location>
        <begin position="22"/>
        <end position="47"/>
    </location>
</feature>
<dbReference type="EMBL" id="BOML01000017">
    <property type="protein sequence ID" value="GIE00481.1"/>
    <property type="molecule type" value="Genomic_DNA"/>
</dbReference>